<accession>W9RZY8</accession>
<dbReference type="OrthoDB" id="1110797at2759"/>
<evidence type="ECO:0000313" key="3">
    <source>
        <dbReference type="EMBL" id="EXC19728.1"/>
    </source>
</evidence>
<dbReference type="CDD" id="cd22152">
    <property type="entry name" value="F-box_AtAFR-like"/>
    <property type="match status" value="1"/>
</dbReference>
<keyword evidence="4" id="KW-1185">Reference proteome</keyword>
<dbReference type="AlphaFoldDB" id="W9RZY8"/>
<dbReference type="InterPro" id="IPR036047">
    <property type="entry name" value="F-box-like_dom_sf"/>
</dbReference>
<evidence type="ECO:0000313" key="4">
    <source>
        <dbReference type="Proteomes" id="UP000030645"/>
    </source>
</evidence>
<dbReference type="InterPro" id="IPR001810">
    <property type="entry name" value="F-box_dom"/>
</dbReference>
<dbReference type="Pfam" id="PF00646">
    <property type="entry name" value="F-box"/>
    <property type="match status" value="1"/>
</dbReference>
<evidence type="ECO:0000259" key="2">
    <source>
        <dbReference type="Pfam" id="PF25210"/>
    </source>
</evidence>
<dbReference type="SUPFAM" id="SSF117281">
    <property type="entry name" value="Kelch motif"/>
    <property type="match status" value="1"/>
</dbReference>
<reference evidence="4" key="1">
    <citation type="submission" date="2013-01" db="EMBL/GenBank/DDBJ databases">
        <title>Draft Genome Sequence of a Mulberry Tree, Morus notabilis C.K. Schneid.</title>
        <authorList>
            <person name="He N."/>
            <person name="Zhao S."/>
        </authorList>
    </citation>
    <scope>NUCLEOTIDE SEQUENCE</scope>
</reference>
<feature type="domain" description="F-box" evidence="1">
    <location>
        <begin position="13"/>
        <end position="53"/>
    </location>
</feature>
<dbReference type="EMBL" id="KE345890">
    <property type="protein sequence ID" value="EXC19728.1"/>
    <property type="molecule type" value="Genomic_DNA"/>
</dbReference>
<dbReference type="Pfam" id="PF25210">
    <property type="entry name" value="Kelch_FKB95"/>
    <property type="match status" value="1"/>
</dbReference>
<proteinExistence type="predicted"/>
<dbReference type="InterPro" id="IPR057499">
    <property type="entry name" value="Kelch_FKB95"/>
</dbReference>
<dbReference type="KEGG" id="mnt:21391724"/>
<dbReference type="Gene3D" id="2.120.10.80">
    <property type="entry name" value="Kelch-type beta propeller"/>
    <property type="match status" value="1"/>
</dbReference>
<sequence length="348" mass="40010">MPTTTDEAPAILIPSLPNDIALQCLTRVPRQYHPVLAAVSKPIRSLLSSPEFFAVRSSLNCSELLFYLRIVEFDKPLWFTVHRRPDPNAATGDIKVARLPSSPEEPLVWSDYAVVGSKIYDLGHLFSTEVWIFDCGLHRWERGPSIPMRRHAVKTLVLDGKIYAIRWWTEENSWADVFDTVTGRWKALPSPKLRVYGENVVGYAIRSGKVCVWLKREELRFDPDEDVGEICEVNGVLCCYDHYSRRIPTIKCFDERIGAWKLLKLVDDRGLLNNLPQPWMANVRGRLVLIGTKFFSGDNQVWCGEIEVKKDGDEDFKGEVLWSEMVFSTDKWVMDRQHFFYACLPVSL</sequence>
<dbReference type="Proteomes" id="UP000030645">
    <property type="component" value="Unassembled WGS sequence"/>
</dbReference>
<organism evidence="3 4">
    <name type="scientific">Morus notabilis</name>
    <dbReference type="NCBI Taxonomy" id="981085"/>
    <lineage>
        <taxon>Eukaryota</taxon>
        <taxon>Viridiplantae</taxon>
        <taxon>Streptophyta</taxon>
        <taxon>Embryophyta</taxon>
        <taxon>Tracheophyta</taxon>
        <taxon>Spermatophyta</taxon>
        <taxon>Magnoliopsida</taxon>
        <taxon>eudicotyledons</taxon>
        <taxon>Gunneridae</taxon>
        <taxon>Pentapetalae</taxon>
        <taxon>rosids</taxon>
        <taxon>fabids</taxon>
        <taxon>Rosales</taxon>
        <taxon>Moraceae</taxon>
        <taxon>Moreae</taxon>
        <taxon>Morus</taxon>
    </lineage>
</organism>
<dbReference type="PANTHER" id="PTHR24414">
    <property type="entry name" value="F-BOX/KELCH-REPEAT PROTEIN SKIP4"/>
    <property type="match status" value="1"/>
</dbReference>
<dbReference type="PANTHER" id="PTHR24414:SF23">
    <property type="entry name" value="F-BOX_KELCH-REPEAT PROTEIN SKIP6"/>
    <property type="match status" value="1"/>
</dbReference>
<evidence type="ECO:0000259" key="1">
    <source>
        <dbReference type="Pfam" id="PF00646"/>
    </source>
</evidence>
<feature type="domain" description="FKB95-like N-terminal Kelch" evidence="2">
    <location>
        <begin position="78"/>
        <end position="327"/>
    </location>
</feature>
<dbReference type="InterPro" id="IPR015915">
    <property type="entry name" value="Kelch-typ_b-propeller"/>
</dbReference>
<name>W9RZY8_9ROSA</name>
<protein>
    <submittedName>
        <fullName evidence="3">F-box/kelch-repeat protein SKIP6</fullName>
    </submittedName>
</protein>
<dbReference type="eggNOG" id="KOG1072">
    <property type="taxonomic scope" value="Eukaryota"/>
</dbReference>
<dbReference type="InterPro" id="IPR050354">
    <property type="entry name" value="F-box/kelch-repeat_ARATH"/>
</dbReference>
<gene>
    <name evidence="3" type="ORF">L484_008354</name>
</gene>
<dbReference type="SUPFAM" id="SSF81383">
    <property type="entry name" value="F-box domain"/>
    <property type="match status" value="1"/>
</dbReference>